<dbReference type="EMBL" id="JAETXX010000001">
    <property type="protein sequence ID" value="MCF8713920.1"/>
    <property type="molecule type" value="Genomic_DNA"/>
</dbReference>
<evidence type="ECO:0000313" key="3">
    <source>
        <dbReference type="Proteomes" id="UP000829517"/>
    </source>
</evidence>
<dbReference type="Gene3D" id="3.20.80.10">
    <property type="entry name" value="Regulatory factor, effector binding domain"/>
    <property type="match status" value="1"/>
</dbReference>
<dbReference type="InterPro" id="IPR011256">
    <property type="entry name" value="Reg_factor_effector_dom_sf"/>
</dbReference>
<gene>
    <name evidence="2" type="ORF">JM658_03685</name>
</gene>
<comment type="caution">
    <text evidence="2">The sequence shown here is derived from an EMBL/GenBank/DDBJ whole genome shotgun (WGS) entry which is preliminary data.</text>
</comment>
<dbReference type="InterPro" id="IPR029442">
    <property type="entry name" value="GyrI-like"/>
</dbReference>
<proteinExistence type="predicted"/>
<name>A0ABS9J0F9_9FLAO</name>
<keyword evidence="3" id="KW-1185">Reference proteome</keyword>
<dbReference type="SUPFAM" id="SSF55136">
    <property type="entry name" value="Probable bacterial effector-binding domain"/>
    <property type="match status" value="1"/>
</dbReference>
<organism evidence="2 3">
    <name type="scientific">Joostella atrarenae</name>
    <dbReference type="NCBI Taxonomy" id="679257"/>
    <lineage>
        <taxon>Bacteria</taxon>
        <taxon>Pseudomonadati</taxon>
        <taxon>Bacteroidota</taxon>
        <taxon>Flavobacteriia</taxon>
        <taxon>Flavobacteriales</taxon>
        <taxon>Flavobacteriaceae</taxon>
        <taxon>Joostella</taxon>
    </lineage>
</organism>
<protein>
    <submittedName>
        <fullName evidence="2">GyrI-like domain-containing protein</fullName>
    </submittedName>
</protein>
<dbReference type="RefSeq" id="WP_236957878.1">
    <property type="nucleotide sequence ID" value="NZ_JAETXX010000001.1"/>
</dbReference>
<dbReference type="Proteomes" id="UP000829517">
    <property type="component" value="Unassembled WGS sequence"/>
</dbReference>
<evidence type="ECO:0000313" key="2">
    <source>
        <dbReference type="EMBL" id="MCF8713920.1"/>
    </source>
</evidence>
<sequence>MIKKILSILILLLVCVLGWYLFIKKSDYIYRFEAKTTDATVFYSISNWEKTNDSIVTETIDSTLYNHITQNLKYLDKEYTLYWDINTENDSLAKVNLGVRAHENNVINRITAPFYESEFKKTSKKIAVSFISKLKTNLSTFKVSGIKEENSPNSICACVNAKTTPEGKAKHMMRNYNYIGAYVADNNIQPQGRPMVVINDFDKEKNTIDMDFCFPIKGVSSIPEHPEIFFRDIKSVPAIKAVFNGNYMYSQHAWFRIYNYAKSHDINLKNKIIEKFHNNPNFGGDALSWKSEIYIPIAQ</sequence>
<evidence type="ECO:0000259" key="1">
    <source>
        <dbReference type="Pfam" id="PF06445"/>
    </source>
</evidence>
<feature type="domain" description="GyrI-like small molecule binding" evidence="1">
    <location>
        <begin position="181"/>
        <end position="297"/>
    </location>
</feature>
<reference evidence="2 3" key="1">
    <citation type="submission" date="2021-01" db="EMBL/GenBank/DDBJ databases">
        <title>Genome sequencing of Joostella atrarenae M1-2 (= KCTC 23194).</title>
        <authorList>
            <person name="Zakaria M.R."/>
            <person name="Lam M.Q."/>
            <person name="Chong C.S."/>
        </authorList>
    </citation>
    <scope>NUCLEOTIDE SEQUENCE [LARGE SCALE GENOMIC DNA]</scope>
    <source>
        <strain evidence="2 3">M1-2</strain>
    </source>
</reference>
<dbReference type="Pfam" id="PF06445">
    <property type="entry name" value="GyrI-like"/>
    <property type="match status" value="1"/>
</dbReference>
<accession>A0ABS9J0F9</accession>